<dbReference type="GO" id="GO:0016236">
    <property type="term" value="P:macroautophagy"/>
    <property type="evidence" value="ECO:0007669"/>
    <property type="project" value="TreeGrafter"/>
</dbReference>
<dbReference type="InterPro" id="IPR007705">
    <property type="entry name" value="Vesicle_trsprt_v-SNARE_N"/>
</dbReference>
<keyword evidence="5" id="KW-0653">Protein transport</keyword>
<keyword evidence="7 9" id="KW-0175">Coiled coil</keyword>
<dbReference type="SUPFAM" id="SSF47661">
    <property type="entry name" value="t-snare proteins"/>
    <property type="match status" value="1"/>
</dbReference>
<evidence type="ECO:0000256" key="7">
    <source>
        <dbReference type="ARBA" id="ARBA00023054"/>
    </source>
</evidence>
<keyword evidence="4 10" id="KW-0812">Transmembrane</keyword>
<feature type="coiled-coil region" evidence="9">
    <location>
        <begin position="39"/>
        <end position="88"/>
    </location>
</feature>
<dbReference type="STRING" id="1230383.A0A1M8A1I7"/>
<dbReference type="OrthoDB" id="430637at2759"/>
<dbReference type="PANTHER" id="PTHR21230:SF26">
    <property type="entry name" value="VESICLE TRANSPORT THROUGH INTERACTION WITH T-SNARES HOMOLOG 1A"/>
    <property type="match status" value="1"/>
</dbReference>
<dbReference type="GO" id="GO:0006886">
    <property type="term" value="P:intracellular protein transport"/>
    <property type="evidence" value="ECO:0007669"/>
    <property type="project" value="InterPro"/>
</dbReference>
<evidence type="ECO:0000256" key="8">
    <source>
        <dbReference type="ARBA" id="ARBA00023136"/>
    </source>
</evidence>
<dbReference type="Pfam" id="PF12352">
    <property type="entry name" value="V-SNARE_C"/>
    <property type="match status" value="1"/>
</dbReference>
<dbReference type="GO" id="GO:0005829">
    <property type="term" value="C:cytosol"/>
    <property type="evidence" value="ECO:0007669"/>
    <property type="project" value="GOC"/>
</dbReference>
<dbReference type="EMBL" id="LT671821">
    <property type="protein sequence ID" value="SHO76054.1"/>
    <property type="molecule type" value="Genomic_DNA"/>
</dbReference>
<gene>
    <name evidence="12" type="ORF">MSYG_0389</name>
</gene>
<dbReference type="InterPro" id="IPR000727">
    <property type="entry name" value="T_SNARE_dom"/>
</dbReference>
<evidence type="ECO:0000256" key="3">
    <source>
        <dbReference type="ARBA" id="ARBA00022448"/>
    </source>
</evidence>
<keyword evidence="3" id="KW-0813">Transport</keyword>
<dbReference type="VEuPathDB" id="FungiDB:MSYG_0389"/>
<organism evidence="12 13">
    <name type="scientific">Malassezia sympodialis (strain ATCC 42132)</name>
    <name type="common">Atopic eczema-associated yeast</name>
    <dbReference type="NCBI Taxonomy" id="1230383"/>
    <lineage>
        <taxon>Eukaryota</taxon>
        <taxon>Fungi</taxon>
        <taxon>Dikarya</taxon>
        <taxon>Basidiomycota</taxon>
        <taxon>Ustilaginomycotina</taxon>
        <taxon>Malasseziomycetes</taxon>
        <taxon>Malasseziales</taxon>
        <taxon>Malasseziaceae</taxon>
        <taxon>Malassezia</taxon>
    </lineage>
</organism>
<evidence type="ECO:0000313" key="12">
    <source>
        <dbReference type="EMBL" id="SHO76054.1"/>
    </source>
</evidence>
<feature type="transmembrane region" description="Helical" evidence="10">
    <location>
        <begin position="201"/>
        <end position="220"/>
    </location>
</feature>
<dbReference type="GO" id="GO:0031201">
    <property type="term" value="C:SNARE complex"/>
    <property type="evidence" value="ECO:0007669"/>
    <property type="project" value="TreeGrafter"/>
</dbReference>
<dbReference type="Gene3D" id="1.20.58.400">
    <property type="entry name" value="t-snare proteins"/>
    <property type="match status" value="1"/>
</dbReference>
<dbReference type="GO" id="GO:0042147">
    <property type="term" value="P:retrograde transport, endosome to Golgi"/>
    <property type="evidence" value="ECO:0007669"/>
    <property type="project" value="TreeGrafter"/>
</dbReference>
<feature type="domain" description="T-SNARE coiled-coil homology" evidence="11">
    <location>
        <begin position="125"/>
        <end position="192"/>
    </location>
</feature>
<comment type="similarity">
    <text evidence="2">Belongs to the VTI1 family.</text>
</comment>
<evidence type="ECO:0000256" key="9">
    <source>
        <dbReference type="SAM" id="Coils"/>
    </source>
</evidence>
<dbReference type="AlphaFoldDB" id="A0A1M8A1I7"/>
<dbReference type="GO" id="GO:0005484">
    <property type="term" value="F:SNAP receptor activity"/>
    <property type="evidence" value="ECO:0007669"/>
    <property type="project" value="TreeGrafter"/>
</dbReference>
<comment type="subcellular location">
    <subcellularLocation>
        <location evidence="1">Membrane</location>
        <topology evidence="1">Single-pass type IV membrane protein</topology>
    </subcellularLocation>
</comment>
<dbReference type="GO" id="GO:0048280">
    <property type="term" value="P:vesicle fusion with Golgi apparatus"/>
    <property type="evidence" value="ECO:0007669"/>
    <property type="project" value="TreeGrafter"/>
</dbReference>
<keyword evidence="6 10" id="KW-1133">Transmembrane helix</keyword>
<evidence type="ECO:0000256" key="1">
    <source>
        <dbReference type="ARBA" id="ARBA00004211"/>
    </source>
</evidence>
<dbReference type="GO" id="GO:0012507">
    <property type="term" value="C:ER to Golgi transport vesicle membrane"/>
    <property type="evidence" value="ECO:0007669"/>
    <property type="project" value="TreeGrafter"/>
</dbReference>
<dbReference type="InterPro" id="IPR010989">
    <property type="entry name" value="SNARE"/>
</dbReference>
<evidence type="ECO:0000256" key="4">
    <source>
        <dbReference type="ARBA" id="ARBA00022692"/>
    </source>
</evidence>
<evidence type="ECO:0000256" key="10">
    <source>
        <dbReference type="SAM" id="Phobius"/>
    </source>
</evidence>
<dbReference type="GO" id="GO:0000149">
    <property type="term" value="F:SNARE binding"/>
    <property type="evidence" value="ECO:0007669"/>
    <property type="project" value="TreeGrafter"/>
</dbReference>
<dbReference type="Gene3D" id="1.20.5.110">
    <property type="match status" value="1"/>
</dbReference>
<dbReference type="GO" id="GO:0031902">
    <property type="term" value="C:late endosome membrane"/>
    <property type="evidence" value="ECO:0007669"/>
    <property type="project" value="TreeGrafter"/>
</dbReference>
<keyword evidence="13" id="KW-1185">Reference proteome</keyword>
<reference evidence="13" key="1">
    <citation type="journal article" date="2017" name="Nucleic Acids Res.">
        <title>Proteogenomics produces comprehensive and highly accurate protein-coding gene annotation in a complete genome assembly of Malassezia sympodialis.</title>
        <authorList>
            <person name="Zhu Y."/>
            <person name="Engstroem P.G."/>
            <person name="Tellgren-Roth C."/>
            <person name="Baudo C.D."/>
            <person name="Kennell J.C."/>
            <person name="Sun S."/>
            <person name="Billmyre R.B."/>
            <person name="Schroeder M.S."/>
            <person name="Andersson A."/>
            <person name="Holm T."/>
            <person name="Sigurgeirsson B."/>
            <person name="Wu G."/>
            <person name="Sankaranarayanan S.R."/>
            <person name="Siddharthan R."/>
            <person name="Sanyal K."/>
            <person name="Lundeberg J."/>
            <person name="Nystedt B."/>
            <person name="Boekhout T."/>
            <person name="Dawson T.L. Jr."/>
            <person name="Heitman J."/>
            <person name="Scheynius A."/>
            <person name="Lehtioe J."/>
        </authorList>
    </citation>
    <scope>NUCLEOTIDE SEQUENCE [LARGE SCALE GENOMIC DNA]</scope>
    <source>
        <strain evidence="13">ATCC 42132</strain>
    </source>
</reference>
<evidence type="ECO:0000256" key="5">
    <source>
        <dbReference type="ARBA" id="ARBA00022927"/>
    </source>
</evidence>
<evidence type="ECO:0000313" key="13">
    <source>
        <dbReference type="Proteomes" id="UP000186303"/>
    </source>
</evidence>
<dbReference type="GO" id="GO:0006891">
    <property type="term" value="P:intra-Golgi vesicle-mediated transport"/>
    <property type="evidence" value="ECO:0007669"/>
    <property type="project" value="TreeGrafter"/>
</dbReference>
<sequence length="223" mass="25262">MAELFESYASDFAQLRKSIESRLAIDFSSVSSETRRSALRHADAEAEEAGELVSQMEIEVQAFPSSVRDRYTDELRALKSSLEKLQRDIRAKQRPASGLGASGLPLDEYRDNDPEMGVDDAQRQRLLKGSDILERGTQRLAESTRLALDTEDVGANILQDLRRQREQIEHSRDTLHGADAHIDRSTRTLRQMIRRAQQQKLVTTGIIVVLVLLILLILYSKLF</sequence>
<dbReference type="GO" id="GO:0005794">
    <property type="term" value="C:Golgi apparatus"/>
    <property type="evidence" value="ECO:0007669"/>
    <property type="project" value="TreeGrafter"/>
</dbReference>
<dbReference type="GO" id="GO:0005789">
    <property type="term" value="C:endoplasmic reticulum membrane"/>
    <property type="evidence" value="ECO:0007669"/>
    <property type="project" value="TreeGrafter"/>
</dbReference>
<dbReference type="OMA" id="YRRVMTN"/>
<dbReference type="InterPro" id="IPR038407">
    <property type="entry name" value="v-SNARE_N_sf"/>
</dbReference>
<name>A0A1M8A1I7_MALS4</name>
<dbReference type="SUPFAM" id="SSF58038">
    <property type="entry name" value="SNARE fusion complex"/>
    <property type="match status" value="1"/>
</dbReference>
<keyword evidence="8 10" id="KW-0472">Membrane</keyword>
<accession>A0A1M8A1I7</accession>
<dbReference type="FunFam" id="1.20.5.110:FF:000002">
    <property type="entry name" value="Vesicle transport through interaction with t-SNAREsB"/>
    <property type="match status" value="1"/>
</dbReference>
<dbReference type="Proteomes" id="UP000186303">
    <property type="component" value="Chromosome 1"/>
</dbReference>
<protein>
    <submittedName>
        <fullName evidence="12">Similar to S.cerevisiae protein VTI1 (Protein involved in cis-Golgi membrane traffic)</fullName>
    </submittedName>
</protein>
<dbReference type="GO" id="GO:0006896">
    <property type="term" value="P:Golgi to vacuole transport"/>
    <property type="evidence" value="ECO:0007669"/>
    <property type="project" value="TreeGrafter"/>
</dbReference>
<dbReference type="PANTHER" id="PTHR21230">
    <property type="entry name" value="VESICLE TRANSPORT V-SNARE PROTEIN VTI1-RELATED"/>
    <property type="match status" value="1"/>
</dbReference>
<proteinExistence type="inferred from homology"/>
<evidence type="ECO:0000259" key="11">
    <source>
        <dbReference type="SMART" id="SM00397"/>
    </source>
</evidence>
<evidence type="ECO:0000256" key="6">
    <source>
        <dbReference type="ARBA" id="ARBA00022989"/>
    </source>
</evidence>
<dbReference type="Pfam" id="PF05008">
    <property type="entry name" value="V-SNARE"/>
    <property type="match status" value="1"/>
</dbReference>
<dbReference type="SMART" id="SM00397">
    <property type="entry name" value="t_SNARE"/>
    <property type="match status" value="1"/>
</dbReference>
<dbReference type="CDD" id="cd15862">
    <property type="entry name" value="SNARE_Vti1"/>
    <property type="match status" value="1"/>
</dbReference>
<evidence type="ECO:0000256" key="2">
    <source>
        <dbReference type="ARBA" id="ARBA00006108"/>
    </source>
</evidence>